<dbReference type="InterPro" id="IPR001345">
    <property type="entry name" value="PG/BPGM_mutase_AS"/>
</dbReference>
<dbReference type="SUPFAM" id="SSF53254">
    <property type="entry name" value="Phosphoglycerate mutase-like"/>
    <property type="match status" value="1"/>
</dbReference>
<keyword evidence="1" id="KW-0378">Hydrolase</keyword>
<proteinExistence type="predicted"/>
<organism evidence="3 4">
    <name type="scientific">Segatella copri</name>
    <dbReference type="NCBI Taxonomy" id="165179"/>
    <lineage>
        <taxon>Bacteria</taxon>
        <taxon>Pseudomonadati</taxon>
        <taxon>Bacteroidota</taxon>
        <taxon>Bacteroidia</taxon>
        <taxon>Bacteroidales</taxon>
        <taxon>Prevotellaceae</taxon>
        <taxon>Segatella</taxon>
    </lineage>
</organism>
<evidence type="ECO:0000313" key="4">
    <source>
        <dbReference type="Proteomes" id="UP000480425"/>
    </source>
</evidence>
<dbReference type="SMART" id="SM00855">
    <property type="entry name" value="PGAM"/>
    <property type="match status" value="1"/>
</dbReference>
<dbReference type="GO" id="GO:0004331">
    <property type="term" value="F:fructose-2,6-bisphosphate 2-phosphatase activity"/>
    <property type="evidence" value="ECO:0007669"/>
    <property type="project" value="TreeGrafter"/>
</dbReference>
<dbReference type="InterPro" id="IPR051695">
    <property type="entry name" value="Phosphoglycerate_Mutase"/>
</dbReference>
<sequence length="185" mass="20925">MTKLYLVRHGETVDNAAQIMQGQTPGKLNAKGIEQAEEVAGKMVNEHIDVFVSSDLYRSIQTCEIIARPHIETLSLTGNLTDEELDAHIVTTPLLRERDWGDFTGKFIPSLPKDPKDWPDNIETLERVKSRAQNFLTWLKVTYPDKTILAVGHGIINKAVQSVYFKRPMNQIEKMANAEVRVLVL</sequence>
<dbReference type="CDD" id="cd07067">
    <property type="entry name" value="HP_PGM_like"/>
    <property type="match status" value="1"/>
</dbReference>
<dbReference type="PANTHER" id="PTHR46517:SF1">
    <property type="entry name" value="FRUCTOSE-2,6-BISPHOSPHATASE TIGAR"/>
    <property type="match status" value="1"/>
</dbReference>
<dbReference type="InterPro" id="IPR013078">
    <property type="entry name" value="His_Pase_superF_clade-1"/>
</dbReference>
<dbReference type="GO" id="GO:0005829">
    <property type="term" value="C:cytosol"/>
    <property type="evidence" value="ECO:0007669"/>
    <property type="project" value="TreeGrafter"/>
</dbReference>
<evidence type="ECO:0000256" key="2">
    <source>
        <dbReference type="PIRSR" id="PIRSR613078-2"/>
    </source>
</evidence>
<evidence type="ECO:0000256" key="1">
    <source>
        <dbReference type="ARBA" id="ARBA00022801"/>
    </source>
</evidence>
<dbReference type="RefSeq" id="WP_153123207.1">
    <property type="nucleotide sequence ID" value="NZ_VZCB01000052.1"/>
</dbReference>
<protein>
    <submittedName>
        <fullName evidence="3">Histidine phosphatase family protein</fullName>
    </submittedName>
</protein>
<dbReference type="EMBL" id="VZCB01000052">
    <property type="protein sequence ID" value="MQN80595.1"/>
    <property type="molecule type" value="Genomic_DNA"/>
</dbReference>
<reference evidence="3 4" key="1">
    <citation type="submission" date="2019-09" db="EMBL/GenBank/DDBJ databases">
        <title>Distinct polysaccharide growth profiles of human intestinal Prevotella copri isolates.</title>
        <authorList>
            <person name="Fehlner-Peach H."/>
            <person name="Magnabosco C."/>
            <person name="Raghavan V."/>
            <person name="Scher J.U."/>
            <person name="Tett A."/>
            <person name="Cox L.M."/>
            <person name="Gottsegen C."/>
            <person name="Watters A."/>
            <person name="Wiltshire- Gordon J.D."/>
            <person name="Segata N."/>
            <person name="Bonneau R."/>
            <person name="Littman D.R."/>
        </authorList>
    </citation>
    <scope>NUCLEOTIDE SEQUENCE [LARGE SCALE GENOMIC DNA]</scope>
    <source>
        <strain evidence="4">iA622</strain>
    </source>
</reference>
<dbReference type="Gene3D" id="3.40.50.1240">
    <property type="entry name" value="Phosphoglycerate mutase-like"/>
    <property type="match status" value="1"/>
</dbReference>
<dbReference type="AlphaFoldDB" id="A0A6G1U0C0"/>
<dbReference type="PROSITE" id="PS00175">
    <property type="entry name" value="PG_MUTASE"/>
    <property type="match status" value="1"/>
</dbReference>
<feature type="binding site" evidence="2">
    <location>
        <position position="58"/>
    </location>
    <ligand>
        <name>substrate</name>
    </ligand>
</feature>
<dbReference type="PANTHER" id="PTHR46517">
    <property type="entry name" value="FRUCTOSE-2,6-BISPHOSPHATASE TIGAR"/>
    <property type="match status" value="1"/>
</dbReference>
<accession>A0A6G1U0C0</accession>
<evidence type="ECO:0000313" key="3">
    <source>
        <dbReference type="EMBL" id="MQN80595.1"/>
    </source>
</evidence>
<dbReference type="GO" id="GO:0043456">
    <property type="term" value="P:regulation of pentose-phosphate shunt"/>
    <property type="evidence" value="ECO:0007669"/>
    <property type="project" value="TreeGrafter"/>
</dbReference>
<gene>
    <name evidence="3" type="ORF">F7D73_06445</name>
</gene>
<feature type="binding site" evidence="2">
    <location>
        <begin position="8"/>
        <end position="15"/>
    </location>
    <ligand>
        <name>substrate</name>
    </ligand>
</feature>
<dbReference type="GO" id="GO:0045820">
    <property type="term" value="P:negative regulation of glycolytic process"/>
    <property type="evidence" value="ECO:0007669"/>
    <property type="project" value="TreeGrafter"/>
</dbReference>
<dbReference type="OrthoDB" id="9782128at2"/>
<dbReference type="InterPro" id="IPR029033">
    <property type="entry name" value="His_PPase_superfam"/>
</dbReference>
<dbReference type="Proteomes" id="UP000480425">
    <property type="component" value="Unassembled WGS sequence"/>
</dbReference>
<comment type="caution">
    <text evidence="3">The sequence shown here is derived from an EMBL/GenBank/DDBJ whole genome shotgun (WGS) entry which is preliminary data.</text>
</comment>
<name>A0A6G1U0C0_9BACT</name>
<dbReference type="Pfam" id="PF00300">
    <property type="entry name" value="His_Phos_1"/>
    <property type="match status" value="1"/>
</dbReference>